<dbReference type="EMBL" id="CP001700">
    <property type="protein sequence ID" value="ACU72425.1"/>
    <property type="molecule type" value="Genomic_DNA"/>
</dbReference>
<dbReference type="InterPro" id="IPR031325">
    <property type="entry name" value="RHS_repeat"/>
</dbReference>
<dbReference type="KEGG" id="cai:Caci_3519"/>
<evidence type="ECO:0000259" key="5">
    <source>
        <dbReference type="Pfam" id="PF21725"/>
    </source>
</evidence>
<dbReference type="InterPro" id="IPR045351">
    <property type="entry name" value="DUF6531"/>
</dbReference>
<proteinExistence type="predicted"/>
<dbReference type="Pfam" id="PF20148">
    <property type="entry name" value="DUF6531"/>
    <property type="match status" value="1"/>
</dbReference>
<dbReference type="eggNOG" id="COG3209">
    <property type="taxonomic scope" value="Bacteria"/>
</dbReference>
<dbReference type="NCBIfam" id="TIGR01643">
    <property type="entry name" value="YD_repeat_2x"/>
    <property type="match status" value="7"/>
</dbReference>
<evidence type="ECO:0000313" key="7">
    <source>
        <dbReference type="EMBL" id="ACU72425.1"/>
    </source>
</evidence>
<accession>C7QAC6</accession>
<evidence type="ECO:0000256" key="2">
    <source>
        <dbReference type="SAM" id="Coils"/>
    </source>
</evidence>
<keyword evidence="1" id="KW-0677">Repeat</keyword>
<protein>
    <submittedName>
        <fullName evidence="7">YD repeat protein</fullName>
    </submittedName>
</protein>
<dbReference type="InterPro" id="IPR056823">
    <property type="entry name" value="TEN-like_YD-shell"/>
</dbReference>
<dbReference type="Gene3D" id="2.180.10.10">
    <property type="entry name" value="RHS repeat-associated core"/>
    <property type="match status" value="3"/>
</dbReference>
<feature type="compositionally biased region" description="Gly residues" evidence="3">
    <location>
        <begin position="320"/>
        <end position="335"/>
    </location>
</feature>
<evidence type="ECO:0000313" key="8">
    <source>
        <dbReference type="Proteomes" id="UP000000851"/>
    </source>
</evidence>
<dbReference type="HOGENOM" id="CLU_001218_1_2_11"/>
<dbReference type="NCBIfam" id="TIGR03696">
    <property type="entry name" value="Rhs_assc_core"/>
    <property type="match status" value="1"/>
</dbReference>
<feature type="domain" description="Teneurin-like YD-shell" evidence="6">
    <location>
        <begin position="863"/>
        <end position="983"/>
    </location>
</feature>
<dbReference type="Pfam" id="PF21725">
    <property type="entry name" value="T7SS_signal"/>
    <property type="match status" value="1"/>
</dbReference>
<gene>
    <name evidence="7" type="ordered locus">Caci_3519</name>
</gene>
<dbReference type="PANTHER" id="PTHR32305">
    <property type="match status" value="1"/>
</dbReference>
<dbReference type="SUPFAM" id="SSF82171">
    <property type="entry name" value="DPP6 N-terminal domain-like"/>
    <property type="match status" value="1"/>
</dbReference>
<evidence type="ECO:0000256" key="3">
    <source>
        <dbReference type="SAM" id="MobiDB-lite"/>
    </source>
</evidence>
<keyword evidence="8" id="KW-1185">Reference proteome</keyword>
<evidence type="ECO:0000259" key="6">
    <source>
        <dbReference type="Pfam" id="PF25023"/>
    </source>
</evidence>
<dbReference type="InterPro" id="IPR049082">
    <property type="entry name" value="T7SS_signal"/>
</dbReference>
<evidence type="ECO:0000256" key="1">
    <source>
        <dbReference type="ARBA" id="ARBA00022737"/>
    </source>
</evidence>
<dbReference type="InterPro" id="IPR050708">
    <property type="entry name" value="T6SS_VgrG/RHS"/>
</dbReference>
<dbReference type="Pfam" id="PF05593">
    <property type="entry name" value="RHS_repeat"/>
    <property type="match status" value="2"/>
</dbReference>
<feature type="domain" description="DUF6531" evidence="4">
    <location>
        <begin position="365"/>
        <end position="437"/>
    </location>
</feature>
<dbReference type="Pfam" id="PF25023">
    <property type="entry name" value="TEN_YD-shell"/>
    <property type="match status" value="2"/>
</dbReference>
<dbReference type="Proteomes" id="UP000000851">
    <property type="component" value="Chromosome"/>
</dbReference>
<name>C7QAC6_CATAD</name>
<dbReference type="InterPro" id="IPR006530">
    <property type="entry name" value="YD"/>
</dbReference>
<feature type="coiled-coil region" evidence="2">
    <location>
        <begin position="97"/>
        <end position="182"/>
    </location>
</feature>
<dbReference type="PANTHER" id="PTHR32305:SF15">
    <property type="entry name" value="PROTEIN RHSA-RELATED"/>
    <property type="match status" value="1"/>
</dbReference>
<sequence>MARPTGWDVLGLDGDPTPGVVESVQALAKEFGDFAHDVEAAYHSLNSFGSDATALTWVGQTADAFKGKYGPLPGRLQKLYTSYSEASDALSAYAPLLQAAQTKADAALRQAQDAHADLQRATTNANTAATDLKTAQQNHATTPNPQAVTDAQTAHDTAQTNLNNAKAHMASLTKQANDAYNDRINAAKTCGSALHHAQSDGIHNKSWWQHVGEDLSKWGGEIGKIAGELAPILDIIALATSWIPGVDVVTAAIAEADNIIAIAGTAVGAIGDAMQGHWGDALLGAGMVALTFVGGRALGSGAEDLEGEAGALEGEAGALEGEGGALGDAAEGGGADVPTGEGESPGGVGDDALEGDGVSNANTGGDPVDLVSGQMVALETDLELPGVLPIVLRRAYASGYRTGRLFGPGWSSTLDQRLSVNAAGIHLAGDDGQTLHYPLPAGEEEVLPSRGARWPLIWDRAADEIRVTDPRSGLIRHFPVVHFGSPDGQIRDVVRISDRNANRIDIVRDPEGTPTGVEHNGYRLAIDAVATTNGPRVAAIRLLDGSEQGVVVKRYEYDEHGRLTGVVNSSGMPYTYQWDDFHRITAWVDRSGFRYSYEYDTNGRVVRGVGADGYLSGDFAYDPAARTTVFTDSLNRAKTYHYDLNGHLDRAVEASGAALVFLDDAYGRRLRGTDRRGMTTVFDRDAAGNTIRVQRPDGTTLSAEFNALNSPTSVVQADGTCWRQEHDAAGNVIVQLDPLDARTEFGYDSLGALVSITDDAGDRTAYEVDAAGQTVSVTGPDGSVHRIERDAFGRVVAVTAPDGGVTRYAWSVEGGLRSRVRPDGSREAWETDADGNLVAYTDQLGAVTRYEVGPFGKVAARIEADATRFEYRYDTEMQVVSVTGPGQVQWSYTYDQSGNLVQETDYNDRSLAYSYDADGWLAESVDALGQRMVFQRDPLGRVVGRQTVDAEYTYGYDANGRMLSASGAGSRLEFAYDAVGRVVAETIDGRTTRSGYDALGRRVARVTPAGAESSWRYDATGRAVVFAAGDVEQHIGYDLGGREVSRALGIGGAVLSRAFDAAGRIATERIATERIATERIDPSLSRSYAYHADGVPAAVTDSLRGTQEYIADPRGRISEVRGPHGGGESYSYDGFGNIVQAASALSTDSIGGRDVRGTRVLRAGHVHYDYDAAGRVVRIRKQTLSGQVRIQTFAWDADGRLKQAVLPDGSAWHYRYDPLGRRLAKQHVLADGTEAERVEFAWDGPRLIEQHSLDAAGRTTTVTWDYDPDTGLPVAQRRRSWAAEAAQERVDEMFHAIVTNLVGMPTELVTPDGRVAWYQNTDLYGQSVAVATGGDPDLECPLRFAGQYFDAETGLHYNVQRYYDPAIAAYLTPDPLGLAPALNDHAYVPNPLTMVDPLGLASGARVPSPPFSAGGYSTPGNNQELNVDDMLKAGEDWLGPGYGEPKAGSGRFVSSDGSRVFRMGDSDILGKHGGGPHCNFEYMEPDPKTGRMSVTQNDHVYFTNGCIQ</sequence>
<feature type="region of interest" description="Disordered" evidence="3">
    <location>
        <begin position="320"/>
        <end position="366"/>
    </location>
</feature>
<dbReference type="InParanoid" id="C7QAC6"/>
<dbReference type="InterPro" id="IPR022385">
    <property type="entry name" value="Rhs_assc_core"/>
</dbReference>
<evidence type="ECO:0000259" key="4">
    <source>
        <dbReference type="Pfam" id="PF20148"/>
    </source>
</evidence>
<feature type="domain" description="Teneurin-like YD-shell" evidence="6">
    <location>
        <begin position="1102"/>
        <end position="1374"/>
    </location>
</feature>
<reference evidence="7 8" key="1">
    <citation type="journal article" date="2009" name="Stand. Genomic Sci.">
        <title>Complete genome sequence of Catenulispora acidiphila type strain (ID 139908).</title>
        <authorList>
            <person name="Copeland A."/>
            <person name="Lapidus A."/>
            <person name="Glavina Del Rio T."/>
            <person name="Nolan M."/>
            <person name="Lucas S."/>
            <person name="Chen F."/>
            <person name="Tice H."/>
            <person name="Cheng J.F."/>
            <person name="Bruce D."/>
            <person name="Goodwin L."/>
            <person name="Pitluck S."/>
            <person name="Mikhailova N."/>
            <person name="Pati A."/>
            <person name="Ivanova N."/>
            <person name="Mavromatis K."/>
            <person name="Chen A."/>
            <person name="Palaniappan K."/>
            <person name="Chain P."/>
            <person name="Land M."/>
            <person name="Hauser L."/>
            <person name="Chang Y.J."/>
            <person name="Jeffries C.D."/>
            <person name="Chertkov O."/>
            <person name="Brettin T."/>
            <person name="Detter J.C."/>
            <person name="Han C."/>
            <person name="Ali Z."/>
            <person name="Tindall B.J."/>
            <person name="Goker M."/>
            <person name="Bristow J."/>
            <person name="Eisen J.A."/>
            <person name="Markowitz V."/>
            <person name="Hugenholtz P."/>
            <person name="Kyrpides N.C."/>
            <person name="Klenk H.P."/>
        </authorList>
    </citation>
    <scope>NUCLEOTIDE SEQUENCE [LARGE SCALE GENOMIC DNA]</scope>
    <source>
        <strain evidence="8">DSM 44928 / JCM 14897 / NBRC 102108 / NRRL B-24433 / ID139908</strain>
    </source>
</reference>
<feature type="domain" description="Putative T7SS secretion signal" evidence="5">
    <location>
        <begin position="19"/>
        <end position="186"/>
    </location>
</feature>
<organism evidence="7 8">
    <name type="scientific">Catenulispora acidiphila (strain DSM 44928 / JCM 14897 / NBRC 102108 / NRRL B-24433 / ID139908)</name>
    <dbReference type="NCBI Taxonomy" id="479433"/>
    <lineage>
        <taxon>Bacteria</taxon>
        <taxon>Bacillati</taxon>
        <taxon>Actinomycetota</taxon>
        <taxon>Actinomycetes</taxon>
        <taxon>Catenulisporales</taxon>
        <taxon>Catenulisporaceae</taxon>
        <taxon>Catenulispora</taxon>
    </lineage>
</organism>
<dbReference type="SUPFAM" id="SSF140453">
    <property type="entry name" value="EsxAB dimer-like"/>
    <property type="match status" value="1"/>
</dbReference>
<dbReference type="Gene3D" id="1.20.120.330">
    <property type="entry name" value="Nucleotidyltransferases domain 2"/>
    <property type="match status" value="1"/>
</dbReference>
<dbReference type="STRING" id="479433.Caci_3519"/>
<dbReference type="InterPro" id="IPR036689">
    <property type="entry name" value="ESAT-6-like_sf"/>
</dbReference>
<keyword evidence="2" id="KW-0175">Coiled coil</keyword>